<keyword evidence="1" id="KW-0472">Membrane</keyword>
<feature type="transmembrane region" description="Helical" evidence="1">
    <location>
        <begin position="20"/>
        <end position="44"/>
    </location>
</feature>
<keyword evidence="1" id="KW-0812">Transmembrane</keyword>
<protein>
    <recommendedName>
        <fullName evidence="3">Zinc-ribbon domain-containing protein</fullName>
    </recommendedName>
</protein>
<gene>
    <name evidence="2" type="ORF">LCGC14_0757970</name>
</gene>
<proteinExistence type="predicted"/>
<reference evidence="2" key="1">
    <citation type="journal article" date="2015" name="Nature">
        <title>Complex archaea that bridge the gap between prokaryotes and eukaryotes.</title>
        <authorList>
            <person name="Spang A."/>
            <person name="Saw J.H."/>
            <person name="Jorgensen S.L."/>
            <person name="Zaremba-Niedzwiedzka K."/>
            <person name="Martijn J."/>
            <person name="Lind A.E."/>
            <person name="van Eijk R."/>
            <person name="Schleper C."/>
            <person name="Guy L."/>
            <person name="Ettema T.J."/>
        </authorList>
    </citation>
    <scope>NUCLEOTIDE SEQUENCE</scope>
</reference>
<keyword evidence="1" id="KW-1133">Transmembrane helix</keyword>
<dbReference type="AlphaFoldDB" id="A0A0F9QLW6"/>
<name>A0A0F9QLW6_9ZZZZ</name>
<organism evidence="2">
    <name type="scientific">marine sediment metagenome</name>
    <dbReference type="NCBI Taxonomy" id="412755"/>
    <lineage>
        <taxon>unclassified sequences</taxon>
        <taxon>metagenomes</taxon>
        <taxon>ecological metagenomes</taxon>
    </lineage>
</organism>
<comment type="caution">
    <text evidence="2">The sequence shown here is derived from an EMBL/GenBank/DDBJ whole genome shotgun (WGS) entry which is preliminary data.</text>
</comment>
<feature type="transmembrane region" description="Helical" evidence="1">
    <location>
        <begin position="56"/>
        <end position="76"/>
    </location>
</feature>
<evidence type="ECO:0008006" key="3">
    <source>
        <dbReference type="Google" id="ProtNLM"/>
    </source>
</evidence>
<sequence length="192" mass="21999">MIKLSSEDKYKNRYYHKEKYEAAIGTFAVALVFLFVAILSLVFLSFDIQFIGLRSWGFWLFIPAFFIFIGGFQQLYRNIKYQQLVKNALAQRNFQGTHKLEHIALEIGMRPRDILRVLLDLRNKGIVKYSFNAESGQIILGQPITYTPATEYIPPPKKLDTPLPTEGKSYCVYCGHKVEGKGNFCPNCGSNL</sequence>
<accession>A0A0F9QLW6</accession>
<evidence type="ECO:0000313" key="2">
    <source>
        <dbReference type="EMBL" id="KKN37992.1"/>
    </source>
</evidence>
<dbReference type="EMBL" id="LAZR01001858">
    <property type="protein sequence ID" value="KKN37992.1"/>
    <property type="molecule type" value="Genomic_DNA"/>
</dbReference>
<evidence type="ECO:0000256" key="1">
    <source>
        <dbReference type="SAM" id="Phobius"/>
    </source>
</evidence>